<feature type="transmembrane region" description="Helical" evidence="1">
    <location>
        <begin position="12"/>
        <end position="36"/>
    </location>
</feature>
<protein>
    <submittedName>
        <fullName evidence="2">Peptidase</fullName>
    </submittedName>
</protein>
<dbReference type="RefSeq" id="WP_098192810.1">
    <property type="nucleotide sequence ID" value="NZ_CP023777.1"/>
</dbReference>
<organism evidence="2 3">
    <name type="scientific">Chitinophaga caeni</name>
    <dbReference type="NCBI Taxonomy" id="2029983"/>
    <lineage>
        <taxon>Bacteria</taxon>
        <taxon>Pseudomonadati</taxon>
        <taxon>Bacteroidota</taxon>
        <taxon>Chitinophagia</taxon>
        <taxon>Chitinophagales</taxon>
        <taxon>Chitinophagaceae</taxon>
        <taxon>Chitinophaga</taxon>
    </lineage>
</organism>
<evidence type="ECO:0000313" key="3">
    <source>
        <dbReference type="Proteomes" id="UP000220133"/>
    </source>
</evidence>
<feature type="transmembrane region" description="Helical" evidence="1">
    <location>
        <begin position="460"/>
        <end position="483"/>
    </location>
</feature>
<feature type="transmembrane region" description="Helical" evidence="1">
    <location>
        <begin position="192"/>
        <end position="220"/>
    </location>
</feature>
<feature type="transmembrane region" description="Helical" evidence="1">
    <location>
        <begin position="429"/>
        <end position="448"/>
    </location>
</feature>
<dbReference type="PANTHER" id="PTHR34219:SF3">
    <property type="entry name" value="BLL7967 PROTEIN"/>
    <property type="match status" value="1"/>
</dbReference>
<dbReference type="Proteomes" id="UP000220133">
    <property type="component" value="Chromosome"/>
</dbReference>
<feature type="transmembrane region" description="Helical" evidence="1">
    <location>
        <begin position="358"/>
        <end position="380"/>
    </location>
</feature>
<proteinExistence type="predicted"/>
<dbReference type="KEGG" id="cbae:COR50_04105"/>
<evidence type="ECO:0000313" key="2">
    <source>
        <dbReference type="EMBL" id="ATL46422.1"/>
    </source>
</evidence>
<reference evidence="2 3" key="1">
    <citation type="submission" date="2017-10" db="EMBL/GenBank/DDBJ databases">
        <title>Paenichitinophaga pekingensis gen. nov., sp. nov., isolated from activated sludge.</title>
        <authorList>
            <person name="Jin D."/>
            <person name="Kong X."/>
            <person name="Deng Y."/>
            <person name="Bai Z."/>
        </authorList>
    </citation>
    <scope>NUCLEOTIDE SEQUENCE [LARGE SCALE GENOMIC DNA]</scope>
    <source>
        <strain evidence="2 3">13</strain>
    </source>
</reference>
<dbReference type="PANTHER" id="PTHR34219">
    <property type="entry name" value="IRON-REGULATED INNER MEMBRANE PROTEIN-RELATED"/>
    <property type="match status" value="1"/>
</dbReference>
<evidence type="ECO:0000256" key="1">
    <source>
        <dbReference type="SAM" id="Phobius"/>
    </source>
</evidence>
<keyword evidence="1" id="KW-1133">Transmembrane helix</keyword>
<keyword evidence="1" id="KW-0472">Membrane</keyword>
<dbReference type="InterPro" id="IPR005625">
    <property type="entry name" value="PepSY-ass_TM"/>
</dbReference>
<name>A0A291QRB0_9BACT</name>
<feature type="transmembrane region" description="Helical" evidence="1">
    <location>
        <begin position="401"/>
        <end position="423"/>
    </location>
</feature>
<sequence length="544" mass="62168">MNNRNYNIYFNTHTISGIIISAILYVIFFAGSFAFFKSEITSWQQNTSAAEISKKDINFNTIVDSLNKEYNLYGRDIYFYMYPRGGAKIGVSVSMSKDSSNKKRGGYFLYNSKTKVQSNYKESYDLGEFLYRLHFLAQVNGIARLGFPIGYYIAGGVAFAFLFALITGLLLHWNKIISNFYLFRPWEKLKTVWTDLHTALGVISFPFLFIFAVTGTYFLVSFPLMSKPTIAMQFDGKKEAFDKTMGYDDKNVPMAGKAIGKEIDINHFVSETFEKWDHTQLSYMQISNYGDQSMQVSMDVVLPRSEKFVGTGKIVYEAATGKVLEVKSPFEKAGYNGVVKDLVYTLHFGNYGGYATKVLYFLLGICGCVVIISGVLIWLVARNKKNIPGRKRKFNDWLANIYLSICLSMFPVTAASFIAVKIHPGGGTAFIYPFFFWSWLALSVLFIIRRNNYKTNRDSMLMGAIIGFFIPVANGVVSGNWIWTTYKKGFYDILLIDVFWLFVSMGAFICWYLIVKKYQKTNNTKIENSNKIEQEKELKKFRIS</sequence>
<keyword evidence="3" id="KW-1185">Reference proteome</keyword>
<feature type="transmembrane region" description="Helical" evidence="1">
    <location>
        <begin position="489"/>
        <end position="515"/>
    </location>
</feature>
<dbReference type="EMBL" id="CP023777">
    <property type="protein sequence ID" value="ATL46422.1"/>
    <property type="molecule type" value="Genomic_DNA"/>
</dbReference>
<dbReference type="OrthoDB" id="6307929at2"/>
<accession>A0A291QRB0</accession>
<gene>
    <name evidence="2" type="ORF">COR50_04105</name>
</gene>
<dbReference type="Pfam" id="PF03929">
    <property type="entry name" value="PepSY_TM"/>
    <property type="match status" value="1"/>
</dbReference>
<feature type="transmembrane region" description="Helical" evidence="1">
    <location>
        <begin position="149"/>
        <end position="171"/>
    </location>
</feature>
<dbReference type="AlphaFoldDB" id="A0A291QRB0"/>
<keyword evidence="1" id="KW-0812">Transmembrane</keyword>